<dbReference type="SUPFAM" id="SSF57667">
    <property type="entry name" value="beta-beta-alpha zinc fingers"/>
    <property type="match status" value="1"/>
</dbReference>
<dbReference type="Proteomes" id="UP000694388">
    <property type="component" value="Unplaced"/>
</dbReference>
<protein>
    <recommendedName>
        <fullName evidence="3">C2H2-type domain-containing protein</fullName>
    </recommendedName>
</protein>
<dbReference type="InterPro" id="IPR039938">
    <property type="entry name" value="Sp4-like"/>
</dbReference>
<feature type="region of interest" description="Disordered" evidence="2">
    <location>
        <begin position="1"/>
        <end position="54"/>
    </location>
</feature>
<feature type="domain" description="C2H2-type" evidence="3">
    <location>
        <begin position="130"/>
        <end position="157"/>
    </location>
</feature>
<dbReference type="GeneTree" id="ENSGT00940000169321"/>
<evidence type="ECO:0000256" key="1">
    <source>
        <dbReference type="PROSITE-ProRule" id="PRU00042"/>
    </source>
</evidence>
<keyword evidence="5" id="KW-1185">Reference proteome</keyword>
<dbReference type="Gene3D" id="3.30.160.60">
    <property type="entry name" value="Classic Zinc Finger"/>
    <property type="match status" value="1"/>
</dbReference>
<dbReference type="PANTHER" id="PTHR14947:SF24">
    <property type="entry name" value="ZINC FINGER PROTEIN 781-RELATED"/>
    <property type="match status" value="1"/>
</dbReference>
<sequence>MVRDLSGEDHKANTLGSTNGFDGGNKIGPGGSPSDRGSTVGSPEDKESGRDGVVTVKIESEFVDDSFPPYEEKEMKIVSFTNSAQFDQEGHFNQQIPSSQDNDRSSRVSSNNYRSCLKVIKQIQGNGELHKCFVCNKAFTTSSTLHQHKLVHSGNKSYQCSVYDPPPPPPPPPGINPSSVLFVTRHLINHQLYINMNEYIPGINHTSVLCVTRRLINHQLYITMNEYILGINPTSVLFVTRRLINHQIYIVIKIFISGQCPTSVFFVTRHLVIHHLSINMNEYILGINPTTP</sequence>
<dbReference type="GO" id="GO:0008270">
    <property type="term" value="F:zinc ion binding"/>
    <property type="evidence" value="ECO:0007669"/>
    <property type="project" value="UniProtKB-KW"/>
</dbReference>
<evidence type="ECO:0000259" key="3">
    <source>
        <dbReference type="PROSITE" id="PS50157"/>
    </source>
</evidence>
<evidence type="ECO:0000313" key="4">
    <source>
        <dbReference type="Ensembl" id="ENSEBUP00000010319.1"/>
    </source>
</evidence>
<dbReference type="PROSITE" id="PS50157">
    <property type="entry name" value="ZINC_FINGER_C2H2_2"/>
    <property type="match status" value="1"/>
</dbReference>
<dbReference type="PANTHER" id="PTHR14947">
    <property type="entry name" value="ZINC FINGER PROTEIN"/>
    <property type="match status" value="1"/>
</dbReference>
<keyword evidence="1" id="KW-0863">Zinc-finger</keyword>
<dbReference type="InterPro" id="IPR013087">
    <property type="entry name" value="Znf_C2H2_type"/>
</dbReference>
<dbReference type="PROSITE" id="PS00028">
    <property type="entry name" value="ZINC_FINGER_C2H2_1"/>
    <property type="match status" value="1"/>
</dbReference>
<reference evidence="4" key="1">
    <citation type="submission" date="2025-08" db="UniProtKB">
        <authorList>
            <consortium name="Ensembl"/>
        </authorList>
    </citation>
    <scope>IDENTIFICATION</scope>
</reference>
<name>A0A8C4Q671_EPTBU</name>
<feature type="compositionally biased region" description="Gly residues" evidence="2">
    <location>
        <begin position="21"/>
        <end position="31"/>
    </location>
</feature>
<dbReference type="AlphaFoldDB" id="A0A8C4Q671"/>
<keyword evidence="1" id="KW-0862">Zinc</keyword>
<organism evidence="4 5">
    <name type="scientific">Eptatretus burgeri</name>
    <name type="common">Inshore hagfish</name>
    <dbReference type="NCBI Taxonomy" id="7764"/>
    <lineage>
        <taxon>Eukaryota</taxon>
        <taxon>Metazoa</taxon>
        <taxon>Chordata</taxon>
        <taxon>Craniata</taxon>
        <taxon>Vertebrata</taxon>
        <taxon>Cyclostomata</taxon>
        <taxon>Myxini</taxon>
        <taxon>Myxiniformes</taxon>
        <taxon>Myxinidae</taxon>
        <taxon>Eptatretinae</taxon>
        <taxon>Eptatretus</taxon>
    </lineage>
</organism>
<feature type="compositionally biased region" description="Basic and acidic residues" evidence="2">
    <location>
        <begin position="1"/>
        <end position="12"/>
    </location>
</feature>
<dbReference type="InterPro" id="IPR036236">
    <property type="entry name" value="Znf_C2H2_sf"/>
</dbReference>
<proteinExistence type="predicted"/>
<dbReference type="Ensembl" id="ENSEBUT00000010864.1">
    <property type="protein sequence ID" value="ENSEBUP00000010319.1"/>
    <property type="gene ID" value="ENSEBUG00000006638.1"/>
</dbReference>
<reference evidence="4" key="2">
    <citation type="submission" date="2025-09" db="UniProtKB">
        <authorList>
            <consortium name="Ensembl"/>
        </authorList>
    </citation>
    <scope>IDENTIFICATION</scope>
</reference>
<accession>A0A8C4Q671</accession>
<evidence type="ECO:0000313" key="5">
    <source>
        <dbReference type="Proteomes" id="UP000694388"/>
    </source>
</evidence>
<keyword evidence="1" id="KW-0479">Metal-binding</keyword>
<evidence type="ECO:0000256" key="2">
    <source>
        <dbReference type="SAM" id="MobiDB-lite"/>
    </source>
</evidence>